<dbReference type="Pfam" id="PF17800">
    <property type="entry name" value="NPL"/>
    <property type="match status" value="1"/>
</dbReference>
<name>S8D2E9_9LAMI</name>
<comment type="caution">
    <text evidence="7">The sequence shown here is derived from an EMBL/GenBank/DDBJ whole genome shotgun (WGS) entry which is preliminary data.</text>
</comment>
<evidence type="ECO:0000256" key="4">
    <source>
        <dbReference type="ARBA" id="ARBA00023235"/>
    </source>
</evidence>
<evidence type="ECO:0000256" key="1">
    <source>
        <dbReference type="ARBA" id="ARBA00000971"/>
    </source>
</evidence>
<evidence type="ECO:0000313" key="7">
    <source>
        <dbReference type="EMBL" id="EPS73884.1"/>
    </source>
</evidence>
<dbReference type="GO" id="GO:0003755">
    <property type="term" value="F:peptidyl-prolyl cis-trans isomerase activity"/>
    <property type="evidence" value="ECO:0007669"/>
    <property type="project" value="UniProtKB-KW"/>
</dbReference>
<evidence type="ECO:0000313" key="8">
    <source>
        <dbReference type="Proteomes" id="UP000015453"/>
    </source>
</evidence>
<keyword evidence="8" id="KW-1185">Reference proteome</keyword>
<feature type="compositionally biased region" description="Basic and acidic residues" evidence="5">
    <location>
        <begin position="177"/>
        <end position="186"/>
    </location>
</feature>
<evidence type="ECO:0000256" key="2">
    <source>
        <dbReference type="ARBA" id="ARBA00013194"/>
    </source>
</evidence>
<comment type="catalytic activity">
    <reaction evidence="1">
        <text>[protein]-peptidylproline (omega=180) = [protein]-peptidylproline (omega=0)</text>
        <dbReference type="Rhea" id="RHEA:16237"/>
        <dbReference type="Rhea" id="RHEA-COMP:10747"/>
        <dbReference type="Rhea" id="RHEA-COMP:10748"/>
        <dbReference type="ChEBI" id="CHEBI:83833"/>
        <dbReference type="ChEBI" id="CHEBI:83834"/>
        <dbReference type="EC" id="5.2.1.8"/>
    </reaction>
</comment>
<evidence type="ECO:0000259" key="6">
    <source>
        <dbReference type="Pfam" id="PF17800"/>
    </source>
</evidence>
<dbReference type="AlphaFoldDB" id="S8D2E9"/>
<dbReference type="PANTHER" id="PTHR43811">
    <property type="entry name" value="FKBP-TYPE PEPTIDYL-PROLYL CIS-TRANS ISOMERASE FKPA"/>
    <property type="match status" value="1"/>
</dbReference>
<sequence length="199" mass="22129">WTAGMAFWGVELKPGKPYVHRYDHEAGRLHISQATLGAGSSTKKSVVECRVGKRKPIFLCSLLPERLETCALNLEFEEEDEVIFSVVGTLSVHLSGFFYTENADQDYHGDDYESDPYEEDILVTDSDGDSDSMGSESEDEDEAFDFIDSDAGIFLPSAPRNTGVRIEEIVDEEKPTEEDTRPKDANITRQEVVPKAGNA</sequence>
<dbReference type="SUPFAM" id="SSF69203">
    <property type="entry name" value="Nucleoplasmin-like core domain"/>
    <property type="match status" value="1"/>
</dbReference>
<accession>S8D2E9</accession>
<dbReference type="PANTHER" id="PTHR43811:SF19">
    <property type="entry name" value="39 KDA FK506-BINDING NUCLEAR PROTEIN"/>
    <property type="match status" value="1"/>
</dbReference>
<reference evidence="7 8" key="1">
    <citation type="journal article" date="2013" name="BMC Genomics">
        <title>The miniature genome of a carnivorous plant Genlisea aurea contains a low number of genes and short non-coding sequences.</title>
        <authorList>
            <person name="Leushkin E.V."/>
            <person name="Sutormin R.A."/>
            <person name="Nabieva E.R."/>
            <person name="Penin A.A."/>
            <person name="Kondrashov A.S."/>
            <person name="Logacheva M.D."/>
        </authorList>
    </citation>
    <scope>NUCLEOTIDE SEQUENCE [LARGE SCALE GENOMIC DNA]</scope>
</reference>
<protein>
    <recommendedName>
        <fullName evidence="2">peptidylprolyl isomerase</fullName>
        <ecNumber evidence="2">5.2.1.8</ecNumber>
    </recommendedName>
</protein>
<proteinExistence type="predicted"/>
<dbReference type="InterPro" id="IPR036824">
    <property type="entry name" value="Nucleoplasmin_core_dom_sf"/>
</dbReference>
<feature type="region of interest" description="Disordered" evidence="5">
    <location>
        <begin position="165"/>
        <end position="199"/>
    </location>
</feature>
<keyword evidence="3" id="KW-0697">Rotamase</keyword>
<dbReference type="EC" id="5.2.1.8" evidence="2"/>
<feature type="non-terminal residue" evidence="7">
    <location>
        <position position="199"/>
    </location>
</feature>
<feature type="non-terminal residue" evidence="7">
    <location>
        <position position="1"/>
    </location>
</feature>
<evidence type="ECO:0000256" key="3">
    <source>
        <dbReference type="ARBA" id="ARBA00023110"/>
    </source>
</evidence>
<dbReference type="InterPro" id="IPR041232">
    <property type="entry name" value="NPL"/>
</dbReference>
<dbReference type="Gene3D" id="2.60.120.340">
    <property type="entry name" value="Nucleoplasmin core domain"/>
    <property type="match status" value="1"/>
</dbReference>
<evidence type="ECO:0000256" key="5">
    <source>
        <dbReference type="SAM" id="MobiDB-lite"/>
    </source>
</evidence>
<organism evidence="7 8">
    <name type="scientific">Genlisea aurea</name>
    <dbReference type="NCBI Taxonomy" id="192259"/>
    <lineage>
        <taxon>Eukaryota</taxon>
        <taxon>Viridiplantae</taxon>
        <taxon>Streptophyta</taxon>
        <taxon>Embryophyta</taxon>
        <taxon>Tracheophyta</taxon>
        <taxon>Spermatophyta</taxon>
        <taxon>Magnoliopsida</taxon>
        <taxon>eudicotyledons</taxon>
        <taxon>Gunneridae</taxon>
        <taxon>Pentapetalae</taxon>
        <taxon>asterids</taxon>
        <taxon>lamiids</taxon>
        <taxon>Lamiales</taxon>
        <taxon>Lentibulariaceae</taxon>
        <taxon>Genlisea</taxon>
    </lineage>
</organism>
<dbReference type="EMBL" id="AUSU01000263">
    <property type="protein sequence ID" value="EPS73884.1"/>
    <property type="molecule type" value="Genomic_DNA"/>
</dbReference>
<dbReference type="OrthoDB" id="911368at2759"/>
<feature type="region of interest" description="Disordered" evidence="5">
    <location>
        <begin position="122"/>
        <end position="142"/>
    </location>
</feature>
<feature type="domain" description="Nucleoplasmin-like" evidence="6">
    <location>
        <begin position="7"/>
        <end position="98"/>
    </location>
</feature>
<keyword evidence="4" id="KW-0413">Isomerase</keyword>
<gene>
    <name evidence="7" type="ORF">M569_00879</name>
</gene>
<dbReference type="Proteomes" id="UP000015453">
    <property type="component" value="Unassembled WGS sequence"/>
</dbReference>